<protein>
    <submittedName>
        <fullName evidence="1">Uncharacterized protein</fullName>
    </submittedName>
</protein>
<dbReference type="RefSeq" id="WP_095552541.1">
    <property type="nucleotide sequence ID" value="NZ_NSJE01000021.1"/>
</dbReference>
<evidence type="ECO:0000313" key="2">
    <source>
        <dbReference type="Proteomes" id="UP000218439"/>
    </source>
</evidence>
<dbReference type="Proteomes" id="UP000218439">
    <property type="component" value="Unassembled WGS sequence"/>
</dbReference>
<comment type="caution">
    <text evidence="1">The sequence shown here is derived from an EMBL/GenBank/DDBJ whole genome shotgun (WGS) entry which is preliminary data.</text>
</comment>
<proteinExistence type="predicted"/>
<sequence>MHNLYRQFRQLLPEPPLQAGTVIEVGAGVALVVLPGGGLIRARGEAELGQNVFVRDALIEGPAPALPLEVIEI</sequence>
<reference evidence="1 2" key="1">
    <citation type="submission" date="2017-08" db="EMBL/GenBank/DDBJ databases">
        <title>WGS of Clinical strains of the CDC Group NO-1 linked to zoonotic infections in humans.</title>
        <authorList>
            <person name="Bernier A.-M."/>
            <person name="Bernard K."/>
        </authorList>
    </citation>
    <scope>NUCLEOTIDE SEQUENCE [LARGE SCALE GENOMIC DNA]</scope>
    <source>
        <strain evidence="1 2">NML120219</strain>
    </source>
</reference>
<organism evidence="1 2">
    <name type="scientific">Vandammella animalimorsus</name>
    <dbReference type="NCBI Taxonomy" id="2029117"/>
    <lineage>
        <taxon>Bacteria</taxon>
        <taxon>Pseudomonadati</taxon>
        <taxon>Pseudomonadota</taxon>
        <taxon>Betaproteobacteria</taxon>
        <taxon>Burkholderiales</taxon>
        <taxon>Comamonadaceae</taxon>
        <taxon>Vandammella</taxon>
    </lineage>
</organism>
<name>A0A2A2ATQ7_9BURK</name>
<gene>
    <name evidence="1" type="ORF">CK621_11650</name>
</gene>
<dbReference type="AlphaFoldDB" id="A0A2A2ATQ7"/>
<dbReference type="EMBL" id="NSJE01000021">
    <property type="protein sequence ID" value="PAT41970.1"/>
    <property type="molecule type" value="Genomic_DNA"/>
</dbReference>
<accession>A0A2A2ATQ7</accession>
<evidence type="ECO:0000313" key="1">
    <source>
        <dbReference type="EMBL" id="PAT41970.1"/>
    </source>
</evidence>